<comment type="caution">
    <text evidence="10">The sequence shown here is derived from an EMBL/GenBank/DDBJ whole genome shotgun (WGS) entry which is preliminary data.</text>
</comment>
<dbReference type="Proteomes" id="UP000246171">
    <property type="component" value="Unassembled WGS sequence"/>
</dbReference>
<dbReference type="InterPro" id="IPR020841">
    <property type="entry name" value="PKS_Beta-ketoAc_synthase_dom"/>
</dbReference>
<dbReference type="SMART" id="SM00827">
    <property type="entry name" value="PKS_AT"/>
    <property type="match status" value="1"/>
</dbReference>
<dbReference type="Gene3D" id="3.40.366.10">
    <property type="entry name" value="Malonyl-Coenzyme A Acyl Carrier Protein, domain 2"/>
    <property type="match status" value="1"/>
</dbReference>
<dbReference type="Pfam" id="PF00109">
    <property type="entry name" value="ketoacyl-synt"/>
    <property type="match status" value="1"/>
</dbReference>
<feature type="domain" description="PKS/mFAS DH" evidence="9">
    <location>
        <begin position="938"/>
        <end position="1245"/>
    </location>
</feature>
<keyword evidence="4" id="KW-0560">Oxidoreductase</keyword>
<dbReference type="InterPro" id="IPR016035">
    <property type="entry name" value="Acyl_Trfase/lysoPLipase"/>
</dbReference>
<dbReference type="GO" id="GO:0006633">
    <property type="term" value="P:fatty acid biosynthetic process"/>
    <property type="evidence" value="ECO:0007669"/>
    <property type="project" value="InterPro"/>
</dbReference>
<protein>
    <submittedName>
        <fullName evidence="10">Polyketide synthase</fullName>
    </submittedName>
</protein>
<dbReference type="InterPro" id="IPR014031">
    <property type="entry name" value="Ketoacyl_synth_C"/>
</dbReference>
<evidence type="ECO:0000313" key="11">
    <source>
        <dbReference type="Proteomes" id="UP000246171"/>
    </source>
</evidence>
<dbReference type="InterPro" id="IPR049552">
    <property type="entry name" value="PKS_DH_N"/>
</dbReference>
<proteinExistence type="predicted"/>
<evidence type="ECO:0000259" key="9">
    <source>
        <dbReference type="PROSITE" id="PS52019"/>
    </source>
</evidence>
<dbReference type="RefSeq" id="XP_025392085.1">
    <property type="nucleotide sequence ID" value="XM_025536954.1"/>
</dbReference>
<dbReference type="Gene3D" id="3.40.50.720">
    <property type="entry name" value="NAD(P)-binding Rossmann-like Domain"/>
    <property type="match status" value="2"/>
</dbReference>
<dbReference type="Pfam" id="PF21089">
    <property type="entry name" value="PKS_DH_N"/>
    <property type="match status" value="1"/>
</dbReference>
<dbReference type="GO" id="GO:0004312">
    <property type="term" value="F:fatty acid synthase activity"/>
    <property type="evidence" value="ECO:0007669"/>
    <property type="project" value="TreeGrafter"/>
</dbReference>
<dbReference type="GeneID" id="37058916"/>
<dbReference type="Pfam" id="PF23114">
    <property type="entry name" value="NAD-bd_HRPKS_sdrA"/>
    <property type="match status" value="1"/>
</dbReference>
<dbReference type="InterPro" id="IPR020807">
    <property type="entry name" value="PKS_DH"/>
</dbReference>
<dbReference type="EMBL" id="MSFU01000003">
    <property type="protein sequence ID" value="PWY82422.1"/>
    <property type="molecule type" value="Genomic_DNA"/>
</dbReference>
<dbReference type="SUPFAM" id="SSF55048">
    <property type="entry name" value="Probable ACP-binding domain of malonyl-CoA ACP transacylase"/>
    <property type="match status" value="1"/>
</dbReference>
<dbReference type="SUPFAM" id="SSF47336">
    <property type="entry name" value="ACP-like"/>
    <property type="match status" value="1"/>
</dbReference>
<dbReference type="InterPro" id="IPR036736">
    <property type="entry name" value="ACP-like_sf"/>
</dbReference>
<keyword evidence="2" id="KW-0597">Phosphoprotein</keyword>
<dbReference type="SUPFAM" id="SSF50129">
    <property type="entry name" value="GroES-like"/>
    <property type="match status" value="1"/>
</dbReference>
<dbReference type="Gene3D" id="3.90.180.10">
    <property type="entry name" value="Medium-chain alcohol dehydrogenases, catalytic domain"/>
    <property type="match status" value="1"/>
</dbReference>
<evidence type="ECO:0000256" key="1">
    <source>
        <dbReference type="ARBA" id="ARBA00022450"/>
    </source>
</evidence>
<keyword evidence="11" id="KW-1185">Reference proteome</keyword>
<dbReference type="InterPro" id="IPR042104">
    <property type="entry name" value="PKS_dehydratase_sf"/>
</dbReference>
<dbReference type="PANTHER" id="PTHR43775:SF29">
    <property type="entry name" value="ASPERFURANONE POLYKETIDE SYNTHASE AFOG-RELATED"/>
    <property type="match status" value="1"/>
</dbReference>
<dbReference type="Pfam" id="PF02801">
    <property type="entry name" value="Ketoacyl-synt_C"/>
    <property type="match status" value="1"/>
</dbReference>
<dbReference type="InterPro" id="IPR014030">
    <property type="entry name" value="Ketoacyl_synth_N"/>
</dbReference>
<keyword evidence="5" id="KW-0511">Multifunctional enzyme</keyword>
<dbReference type="Pfam" id="PF08659">
    <property type="entry name" value="KR"/>
    <property type="match status" value="1"/>
</dbReference>
<dbReference type="VEuPathDB" id="FungiDB:BO83DRAFT_454189"/>
<reference evidence="10" key="1">
    <citation type="submission" date="2016-12" db="EMBL/GenBank/DDBJ databases">
        <title>The genomes of Aspergillus section Nigri reveals drivers in fungal speciation.</title>
        <authorList>
            <consortium name="DOE Joint Genome Institute"/>
            <person name="Vesth T.C."/>
            <person name="Nybo J."/>
            <person name="Theobald S."/>
            <person name="Brandl J."/>
            <person name="Frisvad J.C."/>
            <person name="Nielsen K.F."/>
            <person name="Lyhne E.K."/>
            <person name="Kogle M.E."/>
            <person name="Kuo A."/>
            <person name="Riley R."/>
            <person name="Clum A."/>
            <person name="Nolan M."/>
            <person name="Lipzen A."/>
            <person name="Salamov A."/>
            <person name="Henrissat B."/>
            <person name="Wiebenga A."/>
            <person name="De vries R.P."/>
            <person name="Grigoriev I.V."/>
            <person name="Mortensen U.H."/>
            <person name="Andersen M.R."/>
            <person name="Baker S.E."/>
        </authorList>
    </citation>
    <scope>NUCLEOTIDE SEQUENCE</scope>
    <source>
        <strain evidence="10">CBS 122712</strain>
    </source>
</reference>
<keyword evidence="1" id="KW-0596">Phosphopantetheine</keyword>
<dbReference type="SMART" id="SM00826">
    <property type="entry name" value="PKS_DH"/>
    <property type="match status" value="1"/>
</dbReference>
<feature type="domain" description="Carrier" evidence="7">
    <location>
        <begin position="2270"/>
        <end position="2351"/>
    </location>
</feature>
<dbReference type="InterPro" id="IPR014043">
    <property type="entry name" value="Acyl_transferase_dom"/>
</dbReference>
<dbReference type="GO" id="GO:0016491">
    <property type="term" value="F:oxidoreductase activity"/>
    <property type="evidence" value="ECO:0007669"/>
    <property type="project" value="UniProtKB-KW"/>
</dbReference>
<dbReference type="SMART" id="SM00825">
    <property type="entry name" value="PKS_KS"/>
    <property type="match status" value="1"/>
</dbReference>
<dbReference type="PROSITE" id="PS50075">
    <property type="entry name" value="CARRIER"/>
    <property type="match status" value="1"/>
</dbReference>
<dbReference type="Pfam" id="PF00698">
    <property type="entry name" value="Acyl_transf_1"/>
    <property type="match status" value="1"/>
</dbReference>
<evidence type="ECO:0000256" key="2">
    <source>
        <dbReference type="ARBA" id="ARBA00022553"/>
    </source>
</evidence>
<dbReference type="GO" id="GO:0044550">
    <property type="term" value="P:secondary metabolite biosynthetic process"/>
    <property type="evidence" value="ECO:0007669"/>
    <property type="project" value="TreeGrafter"/>
</dbReference>
<dbReference type="InterPro" id="IPR057326">
    <property type="entry name" value="KR_dom"/>
</dbReference>
<dbReference type="Gene3D" id="3.10.129.110">
    <property type="entry name" value="Polyketide synthase dehydratase"/>
    <property type="match status" value="1"/>
</dbReference>
<feature type="domain" description="Ketosynthase family 3 (KS3)" evidence="8">
    <location>
        <begin position="11"/>
        <end position="437"/>
    </location>
</feature>
<dbReference type="PROSITE" id="PS52019">
    <property type="entry name" value="PKS_MFAS_DH"/>
    <property type="match status" value="1"/>
</dbReference>
<dbReference type="PROSITE" id="PS00606">
    <property type="entry name" value="KS3_1"/>
    <property type="match status" value="1"/>
</dbReference>
<dbReference type="InterPro" id="IPR050091">
    <property type="entry name" value="PKS_NRPS_Biosynth_Enz"/>
</dbReference>
<accession>A0A317WAQ9</accession>
<dbReference type="SUPFAM" id="SSF51735">
    <property type="entry name" value="NAD(P)-binding Rossmann-fold domains"/>
    <property type="match status" value="2"/>
</dbReference>
<dbReference type="InterPro" id="IPR018201">
    <property type="entry name" value="Ketoacyl_synth_AS"/>
</dbReference>
<dbReference type="InterPro" id="IPR009081">
    <property type="entry name" value="PP-bd_ACP"/>
</dbReference>
<dbReference type="InterPro" id="IPR001227">
    <property type="entry name" value="Ac_transferase_dom_sf"/>
</dbReference>
<dbReference type="InterPro" id="IPR016039">
    <property type="entry name" value="Thiolase-like"/>
</dbReference>
<evidence type="ECO:0000313" key="10">
    <source>
        <dbReference type="EMBL" id="PWY82422.1"/>
    </source>
</evidence>
<evidence type="ECO:0000256" key="5">
    <source>
        <dbReference type="ARBA" id="ARBA00023268"/>
    </source>
</evidence>
<gene>
    <name evidence="10" type="ORF">BO83DRAFT_454189</name>
</gene>
<evidence type="ECO:0000256" key="3">
    <source>
        <dbReference type="ARBA" id="ARBA00022679"/>
    </source>
</evidence>
<dbReference type="InterPro" id="IPR049551">
    <property type="entry name" value="PKS_DH_C"/>
</dbReference>
<dbReference type="SMART" id="SM00823">
    <property type="entry name" value="PKS_PP"/>
    <property type="match status" value="1"/>
</dbReference>
<dbReference type="PROSITE" id="PS52004">
    <property type="entry name" value="KS3_2"/>
    <property type="match status" value="1"/>
</dbReference>
<dbReference type="OrthoDB" id="329835at2759"/>
<dbReference type="CDD" id="cd00833">
    <property type="entry name" value="PKS"/>
    <property type="match status" value="1"/>
</dbReference>
<dbReference type="SMART" id="SM00822">
    <property type="entry name" value="PKS_KR"/>
    <property type="match status" value="1"/>
</dbReference>
<dbReference type="InterPro" id="IPR032821">
    <property type="entry name" value="PKS_assoc"/>
</dbReference>
<keyword evidence="3" id="KW-0808">Transferase</keyword>
<dbReference type="InterPro" id="IPR016036">
    <property type="entry name" value="Malonyl_transacylase_ACP-bd"/>
</dbReference>
<evidence type="ECO:0000259" key="8">
    <source>
        <dbReference type="PROSITE" id="PS52004"/>
    </source>
</evidence>
<evidence type="ECO:0000256" key="6">
    <source>
        <dbReference type="PROSITE-ProRule" id="PRU01363"/>
    </source>
</evidence>
<dbReference type="InterPro" id="IPR020806">
    <property type="entry name" value="PKS_PP-bd"/>
</dbReference>
<dbReference type="SUPFAM" id="SSF53901">
    <property type="entry name" value="Thiolase-like"/>
    <property type="match status" value="1"/>
</dbReference>
<dbReference type="InterPro" id="IPR013968">
    <property type="entry name" value="PKS_KR"/>
</dbReference>
<dbReference type="SMART" id="SM00829">
    <property type="entry name" value="PKS_ER"/>
    <property type="match status" value="1"/>
</dbReference>
<feature type="active site" description="Proton donor; for dehydratase activity" evidence="6">
    <location>
        <position position="1158"/>
    </location>
</feature>
<dbReference type="InterPro" id="IPR056501">
    <property type="entry name" value="NAD-bd_HRPKS_sdrA"/>
</dbReference>
<dbReference type="GO" id="GO:0004315">
    <property type="term" value="F:3-oxoacyl-[acyl-carrier-protein] synthase activity"/>
    <property type="evidence" value="ECO:0007669"/>
    <property type="project" value="InterPro"/>
</dbReference>
<dbReference type="InterPro" id="IPR036291">
    <property type="entry name" value="NAD(P)-bd_dom_sf"/>
</dbReference>
<evidence type="ECO:0000259" key="7">
    <source>
        <dbReference type="PROSITE" id="PS50075"/>
    </source>
</evidence>
<dbReference type="SUPFAM" id="SSF52151">
    <property type="entry name" value="FabD/lysophospholipase-like"/>
    <property type="match status" value="1"/>
</dbReference>
<feature type="active site" description="Proton acceptor; for dehydratase activity" evidence="6">
    <location>
        <position position="970"/>
    </location>
</feature>
<feature type="region of interest" description="C-terminal hotdog fold" evidence="6">
    <location>
        <begin position="1090"/>
        <end position="1245"/>
    </location>
</feature>
<organism evidence="10 11">
    <name type="scientific">Aspergillus eucalypticola (strain CBS 122712 / IBT 29274)</name>
    <dbReference type="NCBI Taxonomy" id="1448314"/>
    <lineage>
        <taxon>Eukaryota</taxon>
        <taxon>Fungi</taxon>
        <taxon>Dikarya</taxon>
        <taxon>Ascomycota</taxon>
        <taxon>Pezizomycotina</taxon>
        <taxon>Eurotiomycetes</taxon>
        <taxon>Eurotiomycetidae</taxon>
        <taxon>Eurotiales</taxon>
        <taxon>Aspergillaceae</taxon>
        <taxon>Aspergillus</taxon>
        <taxon>Aspergillus subgen. Circumdati</taxon>
    </lineage>
</organism>
<feature type="region of interest" description="N-terminal hotdog fold" evidence="6">
    <location>
        <begin position="938"/>
        <end position="1068"/>
    </location>
</feature>
<sequence>MEEQAKDTSGPEPIAIIGMGCRFAGEASSIEGFWDTLRLSRREHGRVPASRYQASAWEHPSHERKGAINHDSGFFLAEDPSRFDAPFFSITSKEAAGMDPVQRILLEVAYETFENGGVPMESLPGSSTGVYSGCMTNDYELLSTRDIMDMPHNSATGNGRTMLANRLSWFFDLRGPSIMLDTACSSSLTALHLATQALRTGECSQALVTGVSLILHPNFTQRLSYMHMLSADGISHSFDSKANGYGRGEGFGAILLKPLSKAMEDGDAIRAIVRATGSNQDGRTPGITMPNATAQADLIRSTYSQAQLSMGDTSYFEAHGTGTAIGDPTELSAIGASFGAERKPGDEPVYVGSVKSNLGHTEGAAGVASIIKVVLCLEKGMLVPNAGFSNLNPKIRLEEWGLRLSNTTTPWPPHLPQRASINSFGFGGANAHAILESTAQYLGKTQTLSDTTEGITQVVVVSTHDQSGLDRTADKWKNFLDSTAYGKRKGMSLPSVAHTLATRRSQLPFRSFAVVDSLAELRDVMAAGLPTFPRASRKNQTHLAFVFTGQGAQWPRMGVQLLTNPVFAASIERSQQVLRSLDCPWDLLAEIRADATTSRVNRPDRSQPCCCALQIALVDMLRSWEVSPKAVVGHSSGEVGAAYAAGYLTHEDAIRVTYFRGVLSQRIAESGSRGGMLAAGISAADAQGYLQTLPPDSVVVACVNSPSSVTLSGNIDEINLLEGRLQADGRFARKLRVDTAYHSPHMRALAADYKAAIEAIQPVDRYNRSIAMFSSVTKELLQPADLDAAYWVRNLVSPVEFAAAVTKVVTMTEAGKGRGRRRVVPVKWAGFLEIGPHEALKGPFNQTLQEANADLASIPYRSLMLRKQNSRQTALQAAGLLWCLGYAIDLGTANQSFLDGIRPQVSRDLPPYAWNHQSSFWHEPLESARLRQRTEPRHDLLGMPWDYQNDLEPRWRNFLRVSELPWLADHVVAGSIVYPAAGIVSMVAEAARQLADTTKWLEGIEFYDLDFFRGVIIPPDERGLEVVLHVAPHRGMNGWYEFGIFSLPENSSWVQHAKGAFAPQYADEDGVGCAADWQSTVQRVLQTQAMAKKAEIEAVYEWLSETGGVSLGPTFRSMAGVAFDSGSRLYVTGVAPNTKQTMPYERESPCLVHPTALDTLFQAAVLSCSDALTNHNANIPVGVERLYLSTDFSLQAGDRYDVHVETRYENGVSLSESIASDPSWQQPGVVLQGVRLGRVPTRSGNSTKKDIQQSRFSTLQWAELVDSFCGPEVCRSDGLQSWIGRVCHTHGDARVLAVITRSTDQVLEALEPYAPKCSHRPRLQQLTIVLSDPDIEGSTDQVKAIQGSLEGCQVLPIASLQDLDTELLGECAYDAVIVDHPNVWKGDTAKSLLDSLLPITGPDSWIAARATDEEHDAVIRNAGHADWEVQSSIDDTGYLLLRRQHALVKLDTTVYILSSAADESVGPLLHELDGVVGNLGSKIELVDIDKASEIKDKTIISLIELQRPWITNWASNEISRFRSLLEAKCLLWVSQCPEHEASGYAGFGATTGLLRTVRNENPRIVLPQLLVSEKDNDPHTLARSIAHVLQLTLQPQSRPHDWEFYVQDNCLLVPRAVATAPVDGSMDALLHGPRPTMAELAQDSRPLHLCNKSQDIRDAWWELDDRLNTALAGDLVEVQIHKVSICEPTGKGGISPEARITAIEAVGVIRQVGASIGSAFQVGDEVLCAIPSDAWSSALATHVRLPASAIWHSPLLQDQAKSVSMPVAFAAAYASLFGSFGASASSVLIVGSISQTLRATMDCALAAGMQVYVAVDGENGVNEMRSKYAGLHERIIPIHRELDTTVKRLTGGKGVELSVCCLGGSVSRLAARCLAYSGRLVDLSEELNLAALPQTFVDRGCTVSSVRVSRMLREAPRQLQANFHRAVDLLGSDVLTSVQSYPSFPVSQIADAVAQARDSGTRVIVDLQASGKVPIVPALPDPAPLPAENTYILVGGLGTLGIAIANTLVDCGARHLLFLSRSGAVRETQQITLKELQDRGVQTDIVQCNAASRDEVQGLLTRAEESRWRFRGIVQCATVLKDGMFEHMDFDAWKQSTEPKIQGTWNLHEAFSSTPLDFFVTLSSVASITGNMGQANYAAGNGYMDALMTWRRKHHLPGHSINIGLVPDASGLSDVAETPEQRRQRYRHLEGTEILQHEVQTLLRVIVQKITPVPAQVIAGLTDTLPRTDGAASWQFDRKFDHRIQVVANEEAGAGVVKTSTLLKKAESVDEAVRVVNQALQEYLAKAMASSAEAIDLELPFSALGGVLVDSLKAAEVQNWVSREMGAELSSFEFIGAQPVRVLAEKIATLSSFVTVT</sequence>
<dbReference type="InterPro" id="IPR049900">
    <property type="entry name" value="PKS_mFAS_DH"/>
</dbReference>
<dbReference type="Gene3D" id="3.40.47.10">
    <property type="match status" value="1"/>
</dbReference>
<dbReference type="GO" id="GO:0031177">
    <property type="term" value="F:phosphopantetheine binding"/>
    <property type="evidence" value="ECO:0007669"/>
    <property type="project" value="InterPro"/>
</dbReference>
<dbReference type="InterPro" id="IPR020843">
    <property type="entry name" value="ER"/>
</dbReference>
<dbReference type="Pfam" id="PF14765">
    <property type="entry name" value="PS-DH"/>
    <property type="match status" value="1"/>
</dbReference>
<name>A0A317WAQ9_ASPEC</name>
<evidence type="ECO:0000256" key="4">
    <source>
        <dbReference type="ARBA" id="ARBA00023002"/>
    </source>
</evidence>
<dbReference type="InterPro" id="IPR011032">
    <property type="entry name" value="GroES-like_sf"/>
</dbReference>
<dbReference type="Pfam" id="PF16197">
    <property type="entry name" value="KAsynt_C_assoc"/>
    <property type="match status" value="1"/>
</dbReference>
<dbReference type="PANTHER" id="PTHR43775">
    <property type="entry name" value="FATTY ACID SYNTHASE"/>
    <property type="match status" value="1"/>
</dbReference>